<organism evidence="1 2">
    <name type="scientific">Ligilactobacillus salivarius</name>
    <dbReference type="NCBI Taxonomy" id="1624"/>
    <lineage>
        <taxon>Bacteria</taxon>
        <taxon>Bacillati</taxon>
        <taxon>Bacillota</taxon>
        <taxon>Bacilli</taxon>
        <taxon>Lactobacillales</taxon>
        <taxon>Lactobacillaceae</taxon>
        <taxon>Ligilactobacillus</taxon>
    </lineage>
</organism>
<dbReference type="Proteomes" id="UP000245607">
    <property type="component" value="Unassembled WGS sequence"/>
</dbReference>
<name>A0A2U2M7G7_9LACO</name>
<proteinExistence type="predicted"/>
<dbReference type="EMBL" id="QFAS01000005">
    <property type="protein sequence ID" value="PWG52808.1"/>
    <property type="molecule type" value="Genomic_DNA"/>
</dbReference>
<reference evidence="1 2" key="1">
    <citation type="submission" date="2018-05" db="EMBL/GenBank/DDBJ databases">
        <title>Lactobacillus salivarius genome sequencing and assembly.</title>
        <authorList>
            <person name="Audisio C."/>
            <person name="Albarracin L."/>
            <person name="Torres M.J."/>
            <person name="Hebert E.M."/>
            <person name="Saavedra L."/>
        </authorList>
    </citation>
    <scope>NUCLEOTIDE SEQUENCE [LARGE SCALE GENOMIC DNA]</scope>
    <source>
        <strain evidence="1 2">A3iob</strain>
    </source>
</reference>
<comment type="caution">
    <text evidence="1">The sequence shown here is derived from an EMBL/GenBank/DDBJ whole genome shotgun (WGS) entry which is preliminary data.</text>
</comment>
<gene>
    <name evidence="1" type="ORF">DB362_02500</name>
</gene>
<accession>A0A2U2M7G7</accession>
<sequence length="57" mass="6481">MNNMLSNEQIAHDLAIAFVSAKLSKETYISSDISVITAYEDAYSDFLRLLNKIRTVR</sequence>
<dbReference type="AlphaFoldDB" id="A0A2U2M7G7"/>
<protein>
    <submittedName>
        <fullName evidence="1">Uncharacterized protein</fullName>
    </submittedName>
</protein>
<dbReference type="RefSeq" id="WP_011475621.1">
    <property type="nucleotide sequence ID" value="NZ_CAKMBQ010000004.1"/>
</dbReference>
<evidence type="ECO:0000313" key="1">
    <source>
        <dbReference type="EMBL" id="PWG52808.1"/>
    </source>
</evidence>
<evidence type="ECO:0000313" key="2">
    <source>
        <dbReference type="Proteomes" id="UP000245607"/>
    </source>
</evidence>